<accession>A0A915NXJ7</accession>
<dbReference type="InterPro" id="IPR026817">
    <property type="entry name" value="Ect2"/>
</dbReference>
<protein>
    <submittedName>
        <fullName evidence="4">DH domain-containing protein</fullName>
    </submittedName>
</protein>
<evidence type="ECO:0000313" key="4">
    <source>
        <dbReference type="WBParaSite" id="scf7180000422433.g8952"/>
    </source>
</evidence>
<dbReference type="InterPro" id="IPR000219">
    <property type="entry name" value="DH_dom"/>
</dbReference>
<dbReference type="GO" id="GO:2000431">
    <property type="term" value="P:regulation of cytokinesis, actomyosin contractile ring assembly"/>
    <property type="evidence" value="ECO:0007669"/>
    <property type="project" value="InterPro"/>
</dbReference>
<feature type="region of interest" description="Disordered" evidence="1">
    <location>
        <begin position="1"/>
        <end position="51"/>
    </location>
</feature>
<dbReference type="GO" id="GO:0000281">
    <property type="term" value="P:mitotic cytokinesis"/>
    <property type="evidence" value="ECO:0007669"/>
    <property type="project" value="TreeGrafter"/>
</dbReference>
<dbReference type="Proteomes" id="UP000887560">
    <property type="component" value="Unplaced"/>
</dbReference>
<feature type="compositionally biased region" description="Low complexity" evidence="1">
    <location>
        <begin position="557"/>
        <end position="581"/>
    </location>
</feature>
<name>A0A915NXJ7_9BILA</name>
<dbReference type="PANTHER" id="PTHR16777">
    <property type="entry name" value="PROTEIN ECT2"/>
    <property type="match status" value="1"/>
</dbReference>
<dbReference type="GO" id="GO:0005938">
    <property type="term" value="C:cell cortex"/>
    <property type="evidence" value="ECO:0007669"/>
    <property type="project" value="TreeGrafter"/>
</dbReference>
<dbReference type="WBParaSite" id="scf7180000422433.g8952">
    <property type="protein sequence ID" value="scf7180000422433.g8952"/>
    <property type="gene ID" value="scf7180000422433.g8952"/>
</dbReference>
<organism evidence="3 4">
    <name type="scientific">Meloidogyne floridensis</name>
    <dbReference type="NCBI Taxonomy" id="298350"/>
    <lineage>
        <taxon>Eukaryota</taxon>
        <taxon>Metazoa</taxon>
        <taxon>Ecdysozoa</taxon>
        <taxon>Nematoda</taxon>
        <taxon>Chromadorea</taxon>
        <taxon>Rhabditida</taxon>
        <taxon>Tylenchina</taxon>
        <taxon>Tylenchomorpha</taxon>
        <taxon>Tylenchoidea</taxon>
        <taxon>Meloidogynidae</taxon>
        <taxon>Meloidogyninae</taxon>
        <taxon>Meloidogyne</taxon>
    </lineage>
</organism>
<dbReference type="PANTHER" id="PTHR16777:SF2">
    <property type="entry name" value="PROTEIN ECT2"/>
    <property type="match status" value="1"/>
</dbReference>
<evidence type="ECO:0000256" key="1">
    <source>
        <dbReference type="SAM" id="MobiDB-lite"/>
    </source>
</evidence>
<dbReference type="GO" id="GO:0005096">
    <property type="term" value="F:GTPase activator activity"/>
    <property type="evidence" value="ECO:0007669"/>
    <property type="project" value="InterPro"/>
</dbReference>
<dbReference type="PROSITE" id="PS50010">
    <property type="entry name" value="DH_2"/>
    <property type="match status" value="1"/>
</dbReference>
<sequence>MYKRKEKENQSPMSDEKLKKKNNSKSAPDDTSTAINTSILSNEAMNENGTPKKNERRFMVCHEILDTEENYLRILKVLIEVFKKPLEMRIKHSERNSRDVERDLLSLKELNTLFMKITPIINAHAYIQEALQRSISNWNNNNLIGKIWADFALDLERVYPPYINSYDDILRTLDYCEFNKPKFHEFLKQAEASPECQKNSIRDLFIRPVQRIPSVLLLLQELFKRTEKNNPDHHWLKLAIEQLKGVLEKTNESRKKTDDLQQFMEICQDIEDLPDHIISSHRQFIQSIDMVVIGAGGILQKYKGKKIGLFLFNDLIEIAKSRFCTSELDSTLGTSGGLNTSFNSGSSGTLPRQKSLSFLRRGASWKKERRRYKHIDHYRFANFRSVEFEREHEVFIVKIRDQKADELCFFQPTNGFTLDMGVDFFENLVQLIVSSSTRDIAVEEVNVGRIHSQSENRPEEVESIVKALRIASELSRTGTIRRRNSLRRSISNIALGAVDFSYQQQWFYLIPGMQQPQQQPQQFQFAYSPEFQQFRLQPFQQQQVNNDIPSFQQTTLPSQFQQQGFQQSSQQQSFNHQQQPSNGQSFLQPPLRQETSTAFYNNNQQKLNNAQLNQ</sequence>
<dbReference type="AlphaFoldDB" id="A0A915NXJ7"/>
<dbReference type="CDD" id="cd00160">
    <property type="entry name" value="RhoGEF"/>
    <property type="match status" value="1"/>
</dbReference>
<proteinExistence type="predicted"/>
<dbReference type="InterPro" id="IPR035899">
    <property type="entry name" value="DBL_dom_sf"/>
</dbReference>
<feature type="region of interest" description="Disordered" evidence="1">
    <location>
        <begin position="557"/>
        <end position="589"/>
    </location>
</feature>
<dbReference type="SUPFAM" id="SSF48065">
    <property type="entry name" value="DBL homology domain (DH-domain)"/>
    <property type="match status" value="1"/>
</dbReference>
<feature type="domain" description="DH" evidence="2">
    <location>
        <begin position="56"/>
        <end position="253"/>
    </location>
</feature>
<evidence type="ECO:0000259" key="2">
    <source>
        <dbReference type="PROSITE" id="PS50010"/>
    </source>
</evidence>
<dbReference type="GO" id="GO:0005634">
    <property type="term" value="C:nucleus"/>
    <property type="evidence" value="ECO:0007669"/>
    <property type="project" value="InterPro"/>
</dbReference>
<reference evidence="4" key="1">
    <citation type="submission" date="2022-11" db="UniProtKB">
        <authorList>
            <consortium name="WormBaseParasite"/>
        </authorList>
    </citation>
    <scope>IDENTIFICATION</scope>
</reference>
<dbReference type="Gene3D" id="1.20.900.10">
    <property type="entry name" value="Dbl homology (DH) domain"/>
    <property type="match status" value="1"/>
</dbReference>
<dbReference type="Pfam" id="PF21242">
    <property type="entry name" value="ECT2_PH"/>
    <property type="match status" value="1"/>
</dbReference>
<dbReference type="GO" id="GO:0005085">
    <property type="term" value="F:guanyl-nucleotide exchange factor activity"/>
    <property type="evidence" value="ECO:0007669"/>
    <property type="project" value="InterPro"/>
</dbReference>
<dbReference type="GO" id="GO:0007399">
    <property type="term" value="P:nervous system development"/>
    <property type="evidence" value="ECO:0007669"/>
    <property type="project" value="TreeGrafter"/>
</dbReference>
<feature type="compositionally biased region" description="Polar residues" evidence="1">
    <location>
        <begin position="24"/>
        <end position="49"/>
    </location>
</feature>
<feature type="compositionally biased region" description="Basic and acidic residues" evidence="1">
    <location>
        <begin position="1"/>
        <end position="18"/>
    </location>
</feature>
<dbReference type="InterPro" id="IPR049395">
    <property type="entry name" value="ECT2_PH"/>
</dbReference>
<dbReference type="SMART" id="SM00325">
    <property type="entry name" value="RhoGEF"/>
    <property type="match status" value="1"/>
</dbReference>
<evidence type="ECO:0000313" key="3">
    <source>
        <dbReference type="Proteomes" id="UP000887560"/>
    </source>
</evidence>
<keyword evidence="3" id="KW-1185">Reference proteome</keyword>
<dbReference type="Pfam" id="PF00621">
    <property type="entry name" value="RhoGEF"/>
    <property type="match status" value="1"/>
</dbReference>